<comment type="caution">
    <text evidence="1">The sequence shown here is derived from an EMBL/GenBank/DDBJ whole genome shotgun (WGS) entry which is preliminary data.</text>
</comment>
<dbReference type="Proteomes" id="UP000798662">
    <property type="component" value="Chromosome 3"/>
</dbReference>
<gene>
    <name evidence="1" type="ORF">I4F81_011664</name>
</gene>
<organism evidence="1 2">
    <name type="scientific">Pyropia yezoensis</name>
    <name type="common">Susabi-nori</name>
    <name type="synonym">Porphyra yezoensis</name>
    <dbReference type="NCBI Taxonomy" id="2788"/>
    <lineage>
        <taxon>Eukaryota</taxon>
        <taxon>Rhodophyta</taxon>
        <taxon>Bangiophyceae</taxon>
        <taxon>Bangiales</taxon>
        <taxon>Bangiaceae</taxon>
        <taxon>Pyropia</taxon>
    </lineage>
</organism>
<name>A0ACC3CGG9_PYRYE</name>
<dbReference type="EMBL" id="CM020620">
    <property type="protein sequence ID" value="KAK1869183.1"/>
    <property type="molecule type" value="Genomic_DNA"/>
</dbReference>
<accession>A0ACC3CGG9</accession>
<proteinExistence type="predicted"/>
<sequence>MTFTPPPPWQRPPPPTSDGGMTLSVTLASPVCPPAPYALHLRHGRQPVLAPVQSPFGVPPGTPSPLAPADAALLAACTAAAAADVAAAAAAVGGPVVLAAASAGAVPVVGAVVRAPAAWAGLLLVAPLVDLVGLVGGEPAGGGGGGQGEAAEWGAGPAVAAVCPTASLPLRGGTRAAGSDGDGGGGGGGGGDGSGGSPARRDADDTAWLAARPPVHITAGAADARVPAASVVRWVRAVAAAQARVGRPPAAAARGGGWPRLTLDLHPTAGHTGAGGGGVATDATEMAFVLACLGVPVRRLGGRGGEGGGGRAMR</sequence>
<keyword evidence="2" id="KW-1185">Reference proteome</keyword>
<evidence type="ECO:0000313" key="2">
    <source>
        <dbReference type="Proteomes" id="UP000798662"/>
    </source>
</evidence>
<reference evidence="1" key="1">
    <citation type="submission" date="2019-11" db="EMBL/GenBank/DDBJ databases">
        <title>Nori genome reveals adaptations in red seaweeds to the harsh intertidal environment.</title>
        <authorList>
            <person name="Wang D."/>
            <person name="Mao Y."/>
        </authorList>
    </citation>
    <scope>NUCLEOTIDE SEQUENCE</scope>
    <source>
        <tissue evidence="1">Gametophyte</tissue>
    </source>
</reference>
<evidence type="ECO:0000313" key="1">
    <source>
        <dbReference type="EMBL" id="KAK1869183.1"/>
    </source>
</evidence>
<protein>
    <submittedName>
        <fullName evidence="1">Uncharacterized protein</fullName>
    </submittedName>
</protein>